<keyword evidence="3" id="KW-1185">Reference proteome</keyword>
<sequence>MSEMPSASATFTSPSPPIPLSPPICGPSPSTLTSLAPTPPSRLPASSTPTSPT</sequence>
<dbReference type="PaxDb" id="29760-VIT_00s0285g00070.t01"/>
<feature type="compositionally biased region" description="Low complexity" evidence="1">
    <location>
        <begin position="43"/>
        <end position="53"/>
    </location>
</feature>
<protein>
    <submittedName>
        <fullName evidence="2">Uncharacterized protein</fullName>
    </submittedName>
</protein>
<gene>
    <name evidence="2" type="ORF">VIT_00s0285g00070</name>
</gene>
<dbReference type="HOGENOM" id="CLU_3072632_0_0_1"/>
<feature type="region of interest" description="Disordered" evidence="1">
    <location>
        <begin position="1"/>
        <end position="53"/>
    </location>
</feature>
<feature type="compositionally biased region" description="Pro residues" evidence="1">
    <location>
        <begin position="14"/>
        <end position="26"/>
    </location>
</feature>
<proteinExistence type="predicted"/>
<evidence type="ECO:0000256" key="1">
    <source>
        <dbReference type="SAM" id="MobiDB-lite"/>
    </source>
</evidence>
<dbReference type="Proteomes" id="UP000009183">
    <property type="component" value="Unassembled WGS sequence, unordered"/>
</dbReference>
<reference evidence="3" key="1">
    <citation type="journal article" date="2007" name="Nature">
        <title>The grapevine genome sequence suggests ancestral hexaploidization in major angiosperm phyla.</title>
        <authorList>
            <consortium name="The French-Italian Public Consortium for Grapevine Genome Characterization."/>
            <person name="Jaillon O."/>
            <person name="Aury J.-M."/>
            <person name="Noel B."/>
            <person name="Policriti A."/>
            <person name="Clepet C."/>
            <person name="Casagrande A."/>
            <person name="Choisne N."/>
            <person name="Aubourg S."/>
            <person name="Vitulo N."/>
            <person name="Jubin C."/>
            <person name="Vezzi A."/>
            <person name="Legeai F."/>
            <person name="Hugueney P."/>
            <person name="Dasilva C."/>
            <person name="Horner D."/>
            <person name="Mica E."/>
            <person name="Jublot D."/>
            <person name="Poulain J."/>
            <person name="Bruyere C."/>
            <person name="Billault A."/>
            <person name="Segurens B."/>
            <person name="Gouyvenoux M."/>
            <person name="Ugarte E."/>
            <person name="Cattonaro F."/>
            <person name="Anthouard V."/>
            <person name="Vico V."/>
            <person name="Del Fabbro C."/>
            <person name="Alaux M."/>
            <person name="Di Gaspero G."/>
            <person name="Dumas V."/>
            <person name="Felice N."/>
            <person name="Paillard S."/>
            <person name="Juman I."/>
            <person name="Moroldo M."/>
            <person name="Scalabrin S."/>
            <person name="Canaguier A."/>
            <person name="Le Clainche I."/>
            <person name="Malacrida G."/>
            <person name="Durand E."/>
            <person name="Pesole G."/>
            <person name="Laucou V."/>
            <person name="Chatelet P."/>
            <person name="Merdinoglu D."/>
            <person name="Delledonne M."/>
            <person name="Pezzotti M."/>
            <person name="Lecharny A."/>
            <person name="Scarpelli C."/>
            <person name="Artiguenave F."/>
            <person name="Pe M.E."/>
            <person name="Valle G."/>
            <person name="Morgante M."/>
            <person name="Caboche M."/>
            <person name="Adam-Blondon A.-F."/>
            <person name="Weissenbach J."/>
            <person name="Quetier F."/>
            <person name="Wincker P."/>
        </authorList>
    </citation>
    <scope>NUCLEOTIDE SEQUENCE [LARGE SCALE GENOMIC DNA]</scope>
    <source>
        <strain evidence="3">cv. Pinot noir / PN40024</strain>
    </source>
</reference>
<feature type="compositionally biased region" description="Low complexity" evidence="1">
    <location>
        <begin position="27"/>
        <end position="36"/>
    </location>
</feature>
<dbReference type="EMBL" id="FN595264">
    <property type="protein sequence ID" value="CCB48373.1"/>
    <property type="molecule type" value="Genomic_DNA"/>
</dbReference>
<name>F6H830_VITVI</name>
<evidence type="ECO:0000313" key="3">
    <source>
        <dbReference type="Proteomes" id="UP000009183"/>
    </source>
</evidence>
<dbReference type="InParanoid" id="F6H830"/>
<feature type="compositionally biased region" description="Low complexity" evidence="1">
    <location>
        <begin position="1"/>
        <end position="13"/>
    </location>
</feature>
<dbReference type="AlphaFoldDB" id="F6H830"/>
<evidence type="ECO:0000313" key="2">
    <source>
        <dbReference type="EMBL" id="CCB48373.1"/>
    </source>
</evidence>
<accession>F6H830</accession>
<organism evidence="2 3">
    <name type="scientific">Vitis vinifera</name>
    <name type="common">Grape</name>
    <dbReference type="NCBI Taxonomy" id="29760"/>
    <lineage>
        <taxon>Eukaryota</taxon>
        <taxon>Viridiplantae</taxon>
        <taxon>Streptophyta</taxon>
        <taxon>Embryophyta</taxon>
        <taxon>Tracheophyta</taxon>
        <taxon>Spermatophyta</taxon>
        <taxon>Magnoliopsida</taxon>
        <taxon>eudicotyledons</taxon>
        <taxon>Gunneridae</taxon>
        <taxon>Pentapetalae</taxon>
        <taxon>rosids</taxon>
        <taxon>Vitales</taxon>
        <taxon>Vitaceae</taxon>
        <taxon>Viteae</taxon>
        <taxon>Vitis</taxon>
    </lineage>
</organism>